<dbReference type="PANTHER" id="PTHR38589">
    <property type="entry name" value="BLR0621 PROTEIN"/>
    <property type="match status" value="1"/>
</dbReference>
<protein>
    <recommendedName>
        <fullName evidence="3">L,D-TPase catalytic domain-containing protein</fullName>
    </recommendedName>
</protein>
<feature type="chain" id="PRO_5039405358" description="L,D-TPase catalytic domain-containing protein" evidence="2">
    <location>
        <begin position="20"/>
        <end position="238"/>
    </location>
</feature>
<dbReference type="PATRIC" id="fig|285473.5.peg.857"/>
<sequence length="238" mass="25214">MRRPGPLLTAALLTLTALAALVSPGAHSPARARTAGPPGFSPAAAGPGRQLITAEAPSPRSTTGTVTWWERRGGRGAWTRVGSAPARFGAGGLVRGDQRKQGTSTTPAGVYGLPFAFGIEAAPAGTGYPYRRVTRASWWCQDNASRSYNRWVEPLPADCRAAEAEHLITYRAQYAHALVIGFNYERPVRGRGAGIFLHADGAGATAGCVSVPEEAMERILRWVRADARPRIAIGWTGA</sequence>
<dbReference type="Proteomes" id="UP000095349">
    <property type="component" value="Chromosome"/>
</dbReference>
<dbReference type="RefSeq" id="WP_031132219.1">
    <property type="nucleotide sequence ID" value="NZ_CP017316.1"/>
</dbReference>
<dbReference type="KEGG" id="srn:A4G23_00815"/>
<dbReference type="STRING" id="285473.A4G23_00815"/>
<organism evidence="4 5">
    <name type="scientific">Streptomyces rubrolavendulae</name>
    <dbReference type="NCBI Taxonomy" id="285473"/>
    <lineage>
        <taxon>Bacteria</taxon>
        <taxon>Bacillati</taxon>
        <taxon>Actinomycetota</taxon>
        <taxon>Actinomycetes</taxon>
        <taxon>Kitasatosporales</taxon>
        <taxon>Streptomycetaceae</taxon>
        <taxon>Streptomyces</taxon>
    </lineage>
</organism>
<feature type="signal peptide" evidence="2">
    <location>
        <begin position="1"/>
        <end position="19"/>
    </location>
</feature>
<evidence type="ECO:0000313" key="5">
    <source>
        <dbReference type="Proteomes" id="UP000095349"/>
    </source>
</evidence>
<evidence type="ECO:0000259" key="3">
    <source>
        <dbReference type="Pfam" id="PF03734"/>
    </source>
</evidence>
<dbReference type="GO" id="GO:0016740">
    <property type="term" value="F:transferase activity"/>
    <property type="evidence" value="ECO:0007669"/>
    <property type="project" value="InterPro"/>
</dbReference>
<proteinExistence type="predicted"/>
<dbReference type="EMBL" id="CP017316">
    <property type="protein sequence ID" value="AOT58012.1"/>
    <property type="molecule type" value="Genomic_DNA"/>
</dbReference>
<dbReference type="PANTHER" id="PTHR38589:SF1">
    <property type="entry name" value="BLR0621 PROTEIN"/>
    <property type="match status" value="1"/>
</dbReference>
<name>A0A1D8FXU3_9ACTN</name>
<feature type="region of interest" description="Disordered" evidence="1">
    <location>
        <begin position="27"/>
        <end position="64"/>
    </location>
</feature>
<dbReference type="AlphaFoldDB" id="A0A1D8FXU3"/>
<accession>A0A1D8FXU3</accession>
<gene>
    <name evidence="4" type="ORF">A4G23_00815</name>
</gene>
<evidence type="ECO:0000256" key="1">
    <source>
        <dbReference type="SAM" id="MobiDB-lite"/>
    </source>
</evidence>
<dbReference type="Pfam" id="PF03734">
    <property type="entry name" value="YkuD"/>
    <property type="match status" value="1"/>
</dbReference>
<evidence type="ECO:0000256" key="2">
    <source>
        <dbReference type="SAM" id="SignalP"/>
    </source>
</evidence>
<feature type="domain" description="L,D-TPase catalytic" evidence="3">
    <location>
        <begin position="66"/>
        <end position="225"/>
    </location>
</feature>
<keyword evidence="5" id="KW-1185">Reference proteome</keyword>
<feature type="compositionally biased region" description="Low complexity" evidence="1">
    <location>
        <begin position="35"/>
        <end position="48"/>
    </location>
</feature>
<reference evidence="4 5" key="1">
    <citation type="submission" date="2016-09" db="EMBL/GenBank/DDBJ databases">
        <title>Streptomyces rubrolavendulae MJM4426 Genome sequencing and assembly.</title>
        <authorList>
            <person name="Kim J.-G."/>
        </authorList>
    </citation>
    <scope>NUCLEOTIDE SEQUENCE [LARGE SCALE GENOMIC DNA]</scope>
    <source>
        <strain evidence="4 5">MJM4426</strain>
    </source>
</reference>
<dbReference type="OrthoDB" id="186490at2"/>
<dbReference type="GeneID" id="91402263"/>
<keyword evidence="2" id="KW-0732">Signal</keyword>
<dbReference type="InterPro" id="IPR005490">
    <property type="entry name" value="LD_TPept_cat_dom"/>
</dbReference>
<evidence type="ECO:0000313" key="4">
    <source>
        <dbReference type="EMBL" id="AOT58012.1"/>
    </source>
</evidence>